<dbReference type="Proteomes" id="UP000297741">
    <property type="component" value="Unassembled WGS sequence"/>
</dbReference>
<keyword evidence="1" id="KW-0472">Membrane</keyword>
<evidence type="ECO:0000256" key="1">
    <source>
        <dbReference type="SAM" id="Phobius"/>
    </source>
</evidence>
<feature type="transmembrane region" description="Helical" evidence="1">
    <location>
        <begin position="49"/>
        <end position="66"/>
    </location>
</feature>
<proteinExistence type="predicted"/>
<organism evidence="2 3">
    <name type="scientific">Pseudotabrizicola sediminis</name>
    <dbReference type="NCBI Taxonomy" id="2486418"/>
    <lineage>
        <taxon>Bacteria</taxon>
        <taxon>Pseudomonadati</taxon>
        <taxon>Pseudomonadota</taxon>
        <taxon>Alphaproteobacteria</taxon>
        <taxon>Rhodobacterales</taxon>
        <taxon>Paracoccaceae</taxon>
        <taxon>Pseudotabrizicola</taxon>
    </lineage>
</organism>
<sequence>MFIITPKTMKNRAALEFRQIPRRFLGRSFVWPRGAGWRMKARVVFEIELLRYLTALAPFAGMALIWRDSALAIAQAPALMALVLYAVEMRFLRLTPAARATLLDDATRDRLADLLAFRARGLLTRIGAGRRLTGGALFLVVEQSELARVAPLTFVTVQSEGAEGGGRPEIIDLTEAEQMLIRDTLFAPPLTEAAMQKLTLVCKDTVSVTRLEMRAIPAHDRMAALTGF</sequence>
<evidence type="ECO:0000313" key="2">
    <source>
        <dbReference type="EMBL" id="TGD43039.1"/>
    </source>
</evidence>
<dbReference type="EMBL" id="RPEM01000007">
    <property type="protein sequence ID" value="TGD43039.1"/>
    <property type="molecule type" value="Genomic_DNA"/>
</dbReference>
<gene>
    <name evidence="2" type="ORF">EEB11_12315</name>
</gene>
<comment type="caution">
    <text evidence="2">The sequence shown here is derived from an EMBL/GenBank/DDBJ whole genome shotgun (WGS) entry which is preliminary data.</text>
</comment>
<feature type="transmembrane region" description="Helical" evidence="1">
    <location>
        <begin position="72"/>
        <end position="92"/>
    </location>
</feature>
<keyword evidence="1" id="KW-0812">Transmembrane</keyword>
<keyword evidence="1" id="KW-1133">Transmembrane helix</keyword>
<name>A0ABY2KM51_9RHOB</name>
<keyword evidence="3" id="KW-1185">Reference proteome</keyword>
<reference evidence="2 3" key="1">
    <citation type="submission" date="2018-11" db="EMBL/GenBank/DDBJ databases">
        <title>Tabrizicola sp. isolated from sediment of alpine lake.</title>
        <authorList>
            <person name="Liu Z."/>
        </authorList>
    </citation>
    <scope>NUCLEOTIDE SEQUENCE [LARGE SCALE GENOMIC DNA]</scope>
    <source>
        <strain evidence="2 3">DRYC-M-16</strain>
    </source>
</reference>
<accession>A0ABY2KM51</accession>
<evidence type="ECO:0000313" key="3">
    <source>
        <dbReference type="Proteomes" id="UP000297741"/>
    </source>
</evidence>
<protein>
    <submittedName>
        <fullName evidence="2">Uncharacterized protein</fullName>
    </submittedName>
</protein>
<dbReference type="RefSeq" id="WP_135431731.1">
    <property type="nucleotide sequence ID" value="NZ_RPEM01000007.1"/>
</dbReference>